<feature type="signal peptide" evidence="2">
    <location>
        <begin position="1"/>
        <end position="26"/>
    </location>
</feature>
<dbReference type="OrthoDB" id="5835829at2759"/>
<organism evidence="3 4">
    <name type="scientific">Amniculicola lignicola CBS 123094</name>
    <dbReference type="NCBI Taxonomy" id="1392246"/>
    <lineage>
        <taxon>Eukaryota</taxon>
        <taxon>Fungi</taxon>
        <taxon>Dikarya</taxon>
        <taxon>Ascomycota</taxon>
        <taxon>Pezizomycotina</taxon>
        <taxon>Dothideomycetes</taxon>
        <taxon>Pleosporomycetidae</taxon>
        <taxon>Pleosporales</taxon>
        <taxon>Amniculicolaceae</taxon>
        <taxon>Amniculicola</taxon>
    </lineage>
</organism>
<evidence type="ECO:0000313" key="3">
    <source>
        <dbReference type="EMBL" id="KAF1997666.1"/>
    </source>
</evidence>
<keyword evidence="2" id="KW-0732">Signal</keyword>
<accession>A0A6A5WJ16</accession>
<feature type="chain" id="PRO_5025530634" evidence="2">
    <location>
        <begin position="27"/>
        <end position="725"/>
    </location>
</feature>
<keyword evidence="4" id="KW-1185">Reference proteome</keyword>
<dbReference type="Proteomes" id="UP000799779">
    <property type="component" value="Unassembled WGS sequence"/>
</dbReference>
<sequence>MHNAWPSFGLSALLITANVLLPGVSAIPAAVPAAAPATVLEVKRDLSSEHAKPMIEQVDKVRDILAAVPDSEVDKSIAWNNIESELKAALKEKEKGLVKIVPGFVRRLRVLFIEFCGTKGDVGKGEYYYSAVEESSVCTRSEQFLEAFKKTKDKSLYHLRFAIDCEAVNFLSDDFKKEHKADIESCGEKREDTRDRVLNLIRSHRPDIIIRGNAVERLYFKDEKKDAMAFWTDITNAINSRVFFDVSAVFDIKSYAKLPDEMKRDYEYQLTPKRQTMVGQTPDWYSDFALLEDEGEGDQKKFAMRQVMIGRAGTPGGNKAVSDHLKKWMKDGEKKIAYFGSGGNKRKAEANIEDVLPVYAKLVDNLLNNDKYKEKYKDWKFIVMHYAEKKDSNMNGKSPDELITDDKRVYHLWYGEPLMEIWKMEQVKVISHHCGKGSFDDVILVNGEGDNPEENYKAMLCIDQLDFGKDMKFWKARLEHFEIGKGAPAIGFKDSKKEEKDYMGIPADYRDENHQAVVEAFDVVASNYDEMGKKSLDFKPVLQADTPVDLFLRTVNYVGLALIRRRNKNKPLGDAPMPVLQNKPEPAPPTPKPDEIDPEDPAQDIPQGNTEEECGSSSEDEHGLGARRKRGEGGACGMKNPPPDTTTNPPANPPEGTANPSTDPPPNPMTTEDPGQFVEPEPLAPPGSPFTLDLFDIPGLSGDRRVRRDSVWEDPEVFKELEDEE</sequence>
<gene>
    <name evidence="3" type="ORF">P154DRAFT_565295</name>
</gene>
<feature type="compositionally biased region" description="Low complexity" evidence="1">
    <location>
        <begin position="645"/>
        <end position="660"/>
    </location>
</feature>
<evidence type="ECO:0000313" key="4">
    <source>
        <dbReference type="Proteomes" id="UP000799779"/>
    </source>
</evidence>
<protein>
    <submittedName>
        <fullName evidence="3">Uncharacterized protein</fullName>
    </submittedName>
</protein>
<evidence type="ECO:0000256" key="2">
    <source>
        <dbReference type="SAM" id="SignalP"/>
    </source>
</evidence>
<dbReference type="EMBL" id="ML977611">
    <property type="protein sequence ID" value="KAF1997666.1"/>
    <property type="molecule type" value="Genomic_DNA"/>
</dbReference>
<evidence type="ECO:0000256" key="1">
    <source>
        <dbReference type="SAM" id="MobiDB-lite"/>
    </source>
</evidence>
<dbReference type="AlphaFoldDB" id="A0A6A5WJ16"/>
<proteinExistence type="predicted"/>
<name>A0A6A5WJ16_9PLEO</name>
<reference evidence="3" key="1">
    <citation type="journal article" date="2020" name="Stud. Mycol.">
        <title>101 Dothideomycetes genomes: a test case for predicting lifestyles and emergence of pathogens.</title>
        <authorList>
            <person name="Haridas S."/>
            <person name="Albert R."/>
            <person name="Binder M."/>
            <person name="Bloem J."/>
            <person name="Labutti K."/>
            <person name="Salamov A."/>
            <person name="Andreopoulos B."/>
            <person name="Baker S."/>
            <person name="Barry K."/>
            <person name="Bills G."/>
            <person name="Bluhm B."/>
            <person name="Cannon C."/>
            <person name="Castanera R."/>
            <person name="Culley D."/>
            <person name="Daum C."/>
            <person name="Ezra D."/>
            <person name="Gonzalez J."/>
            <person name="Henrissat B."/>
            <person name="Kuo A."/>
            <person name="Liang C."/>
            <person name="Lipzen A."/>
            <person name="Lutzoni F."/>
            <person name="Magnuson J."/>
            <person name="Mondo S."/>
            <person name="Nolan M."/>
            <person name="Ohm R."/>
            <person name="Pangilinan J."/>
            <person name="Park H.-J."/>
            <person name="Ramirez L."/>
            <person name="Alfaro M."/>
            <person name="Sun H."/>
            <person name="Tritt A."/>
            <person name="Yoshinaga Y."/>
            <person name="Zwiers L.-H."/>
            <person name="Turgeon B."/>
            <person name="Goodwin S."/>
            <person name="Spatafora J."/>
            <person name="Crous P."/>
            <person name="Grigoriev I."/>
        </authorList>
    </citation>
    <scope>NUCLEOTIDE SEQUENCE</scope>
    <source>
        <strain evidence="3">CBS 123094</strain>
    </source>
</reference>
<feature type="region of interest" description="Disordered" evidence="1">
    <location>
        <begin position="569"/>
        <end position="710"/>
    </location>
</feature>